<evidence type="ECO:0000313" key="10">
    <source>
        <dbReference type="EMBL" id="QDV36520.1"/>
    </source>
</evidence>
<feature type="region of interest" description="Disordered" evidence="7">
    <location>
        <begin position="656"/>
        <end position="680"/>
    </location>
</feature>
<evidence type="ECO:0000256" key="2">
    <source>
        <dbReference type="ARBA" id="ARBA00022527"/>
    </source>
</evidence>
<keyword evidence="5 10" id="KW-0418">Kinase</keyword>
<name>A0A518H6M9_9BACT</name>
<dbReference type="EC" id="2.7.11.1" evidence="1"/>
<feature type="region of interest" description="Disordered" evidence="7">
    <location>
        <begin position="65"/>
        <end position="96"/>
    </location>
</feature>
<evidence type="ECO:0000256" key="5">
    <source>
        <dbReference type="ARBA" id="ARBA00022777"/>
    </source>
</evidence>
<dbReference type="KEGG" id="tpla:ElP_44460"/>
<keyword evidence="11" id="KW-1185">Reference proteome</keyword>
<dbReference type="GO" id="GO:0004674">
    <property type="term" value="F:protein serine/threonine kinase activity"/>
    <property type="evidence" value="ECO:0007669"/>
    <property type="project" value="UniProtKB-KW"/>
</dbReference>
<reference evidence="10 11" key="1">
    <citation type="submission" date="2019-02" db="EMBL/GenBank/DDBJ databases">
        <title>Deep-cultivation of Planctomycetes and their phenomic and genomic characterization uncovers novel biology.</title>
        <authorList>
            <person name="Wiegand S."/>
            <person name="Jogler M."/>
            <person name="Boedeker C."/>
            <person name="Pinto D."/>
            <person name="Vollmers J."/>
            <person name="Rivas-Marin E."/>
            <person name="Kohn T."/>
            <person name="Peeters S.H."/>
            <person name="Heuer A."/>
            <person name="Rast P."/>
            <person name="Oberbeckmann S."/>
            <person name="Bunk B."/>
            <person name="Jeske O."/>
            <person name="Meyerdierks A."/>
            <person name="Storesund J.E."/>
            <person name="Kallscheuer N."/>
            <person name="Luecker S."/>
            <person name="Lage O.M."/>
            <person name="Pohl T."/>
            <person name="Merkel B.J."/>
            <person name="Hornburger P."/>
            <person name="Mueller R.-W."/>
            <person name="Bruemmer F."/>
            <person name="Labrenz M."/>
            <person name="Spormann A.M."/>
            <person name="Op den Camp H."/>
            <person name="Overmann J."/>
            <person name="Amann R."/>
            <person name="Jetten M.S.M."/>
            <person name="Mascher T."/>
            <person name="Medema M.H."/>
            <person name="Devos D.P."/>
            <person name="Kaster A.-K."/>
            <person name="Ovreas L."/>
            <person name="Rohde M."/>
            <person name="Galperin M.Y."/>
            <person name="Jogler C."/>
        </authorList>
    </citation>
    <scope>NUCLEOTIDE SEQUENCE [LARGE SCALE GENOMIC DNA]</scope>
    <source>
        <strain evidence="10 11">ElP</strain>
    </source>
</reference>
<dbReference type="FunFam" id="1.10.510.10:FF:000021">
    <property type="entry name" value="Serine/threonine protein kinase"/>
    <property type="match status" value="1"/>
</dbReference>
<keyword evidence="6" id="KW-0067">ATP-binding</keyword>
<dbReference type="InterPro" id="IPR008271">
    <property type="entry name" value="Ser/Thr_kinase_AS"/>
</dbReference>
<keyword evidence="2" id="KW-0723">Serine/threonine-protein kinase</keyword>
<dbReference type="Pfam" id="PF00069">
    <property type="entry name" value="Pkinase"/>
    <property type="match status" value="1"/>
</dbReference>
<feature type="compositionally biased region" description="Low complexity" evidence="7">
    <location>
        <begin position="78"/>
        <end position="91"/>
    </location>
</feature>
<evidence type="ECO:0000256" key="1">
    <source>
        <dbReference type="ARBA" id="ARBA00012513"/>
    </source>
</evidence>
<dbReference type="InterPro" id="IPR000719">
    <property type="entry name" value="Prot_kinase_dom"/>
</dbReference>
<dbReference type="SUPFAM" id="SSF56112">
    <property type="entry name" value="Protein kinase-like (PK-like)"/>
    <property type="match status" value="1"/>
</dbReference>
<dbReference type="Gene3D" id="1.10.510.10">
    <property type="entry name" value="Transferase(Phosphotransferase) domain 1"/>
    <property type="match status" value="1"/>
</dbReference>
<keyword evidence="3 10" id="KW-0808">Transferase</keyword>
<dbReference type="PANTHER" id="PTHR43289:SF6">
    <property type="entry name" value="SERINE_THREONINE-PROTEIN KINASE NEKL-3"/>
    <property type="match status" value="1"/>
</dbReference>
<evidence type="ECO:0000313" key="11">
    <source>
        <dbReference type="Proteomes" id="UP000317835"/>
    </source>
</evidence>
<dbReference type="PROSITE" id="PS50011">
    <property type="entry name" value="PROTEIN_KINASE_DOM"/>
    <property type="match status" value="1"/>
</dbReference>
<evidence type="ECO:0000256" key="3">
    <source>
        <dbReference type="ARBA" id="ARBA00022679"/>
    </source>
</evidence>
<organism evidence="10 11">
    <name type="scientific">Tautonia plasticadhaerens</name>
    <dbReference type="NCBI Taxonomy" id="2527974"/>
    <lineage>
        <taxon>Bacteria</taxon>
        <taxon>Pseudomonadati</taxon>
        <taxon>Planctomycetota</taxon>
        <taxon>Planctomycetia</taxon>
        <taxon>Isosphaerales</taxon>
        <taxon>Isosphaeraceae</taxon>
        <taxon>Tautonia</taxon>
    </lineage>
</organism>
<keyword evidence="8" id="KW-0472">Membrane</keyword>
<dbReference type="Gene3D" id="3.30.450.20">
    <property type="entry name" value="PAS domain"/>
    <property type="match status" value="1"/>
</dbReference>
<dbReference type="CDD" id="cd14014">
    <property type="entry name" value="STKc_PknB_like"/>
    <property type="match status" value="1"/>
</dbReference>
<dbReference type="InterPro" id="IPR011009">
    <property type="entry name" value="Kinase-like_dom_sf"/>
</dbReference>
<dbReference type="SMART" id="SM00220">
    <property type="entry name" value="S_TKc"/>
    <property type="match status" value="1"/>
</dbReference>
<dbReference type="RefSeq" id="WP_145272909.1">
    <property type="nucleotide sequence ID" value="NZ_CP036426.1"/>
</dbReference>
<dbReference type="EMBL" id="CP036426">
    <property type="protein sequence ID" value="QDV36520.1"/>
    <property type="molecule type" value="Genomic_DNA"/>
</dbReference>
<keyword evidence="8" id="KW-0812">Transmembrane</keyword>
<evidence type="ECO:0000256" key="7">
    <source>
        <dbReference type="SAM" id="MobiDB-lite"/>
    </source>
</evidence>
<gene>
    <name evidence="10" type="primary">prkC_20</name>
    <name evidence="10" type="ORF">ElP_44460</name>
</gene>
<keyword evidence="8" id="KW-1133">Transmembrane helix</keyword>
<feature type="transmembrane region" description="Helical" evidence="8">
    <location>
        <begin position="728"/>
        <end position="752"/>
    </location>
</feature>
<accession>A0A518H6M9</accession>
<dbReference type="PROSITE" id="PS00108">
    <property type="entry name" value="PROTEIN_KINASE_ST"/>
    <property type="match status" value="1"/>
</dbReference>
<evidence type="ECO:0000256" key="8">
    <source>
        <dbReference type="SAM" id="Phobius"/>
    </source>
</evidence>
<dbReference type="PANTHER" id="PTHR43289">
    <property type="entry name" value="MITOGEN-ACTIVATED PROTEIN KINASE KINASE KINASE 20-RELATED"/>
    <property type="match status" value="1"/>
</dbReference>
<dbReference type="GO" id="GO:0005524">
    <property type="term" value="F:ATP binding"/>
    <property type="evidence" value="ECO:0007669"/>
    <property type="project" value="UniProtKB-KW"/>
</dbReference>
<proteinExistence type="predicted"/>
<sequence length="769" mass="82094">MSTDPSGERSLDRRVDEAIAEYLAAEDLGLSIDRDAYLARHPDLADELGAFLDDHDGMARLAPGRFPGAAPERTIDLGEASGPGEAGEASPAPTPARCGDYDLLGEVARGGMGVVYRASHRGLNKVVALKMILDGPLASGDGIRRFRAEAEALAVLDHPHIVPVFDVGQAGSHHYFVMRYMPGGSLADRLARGPVEPEEAARLAHTIARAVHHAHRRGILHRDLKPSNILLDAEGRPSVSDFGLAKRIGDLDERTATGAIVGSPSYMAPEQAEGSRSITVATDVYGLGAILFALLTGRPPFRSESVLETIRQVRECDPEPPASLNRRVDRDLETICLRCLAKDPDRRYESADDLADDLGRWLRGEPIRARRVGRAGRLALWCRRHPAASSLGLLTAVSLVATTLAALSLARAREAMLVREVGMSNRYAARHVASTILRELEHLGRPVAEAAGDPELIGLLTRDDREGLQRYVERRERDPFGASDGRTSLSGESPYATWFVLDRSGVIRGESPRSRDVVGRDFGGRDYVRGAIEHADRPGSSAVHVSLIFKSENDGMPKFALAAPVRPGPGGPPIGVVAATVTTRAELEGLRLDDRSRIAVLVGRVDPEPPRSGAEPWRPGGSHVILRHPAYAGRGVDAVPFPGALISGLPGRSPGGCPGREFRLPGPEPEGDDASAIDDDYADPLGRVDPRYRGRWIAGLAPVGGTELAVVIQRRFDEAVDPDRALTIGLSLGVATALTLAILLLGAAAVVLRGRRARPGSGGPGGILA</sequence>
<dbReference type="AlphaFoldDB" id="A0A518H6M9"/>
<evidence type="ECO:0000259" key="9">
    <source>
        <dbReference type="PROSITE" id="PS50011"/>
    </source>
</evidence>
<dbReference type="Gene3D" id="3.30.200.20">
    <property type="entry name" value="Phosphorylase Kinase, domain 1"/>
    <property type="match status" value="1"/>
</dbReference>
<evidence type="ECO:0000256" key="4">
    <source>
        <dbReference type="ARBA" id="ARBA00022741"/>
    </source>
</evidence>
<protein>
    <recommendedName>
        <fullName evidence="1">non-specific serine/threonine protein kinase</fullName>
        <ecNumber evidence="1">2.7.11.1</ecNumber>
    </recommendedName>
</protein>
<dbReference type="Proteomes" id="UP000317835">
    <property type="component" value="Chromosome"/>
</dbReference>
<evidence type="ECO:0000256" key="6">
    <source>
        <dbReference type="ARBA" id="ARBA00022840"/>
    </source>
</evidence>
<feature type="compositionally biased region" description="Acidic residues" evidence="7">
    <location>
        <begin position="669"/>
        <end position="680"/>
    </location>
</feature>
<keyword evidence="4" id="KW-0547">Nucleotide-binding</keyword>
<feature type="domain" description="Protein kinase" evidence="9">
    <location>
        <begin position="101"/>
        <end position="362"/>
    </location>
</feature>
<dbReference type="OrthoDB" id="6111975at2"/>